<dbReference type="Gene3D" id="3.40.50.1240">
    <property type="entry name" value="Phosphoglycerate mutase-like"/>
    <property type="match status" value="1"/>
</dbReference>
<dbReference type="SMART" id="SM00855">
    <property type="entry name" value="PGAM"/>
    <property type="match status" value="1"/>
</dbReference>
<dbReference type="InterPro" id="IPR013078">
    <property type="entry name" value="His_Pase_superF_clade-1"/>
</dbReference>
<dbReference type="EMBL" id="BMXE01000003">
    <property type="protein sequence ID" value="GHB32209.1"/>
    <property type="molecule type" value="Genomic_DNA"/>
</dbReference>
<comment type="caution">
    <text evidence="1">The sequence shown here is derived from an EMBL/GenBank/DDBJ whole genome shotgun (WGS) entry which is preliminary data.</text>
</comment>
<dbReference type="PANTHER" id="PTHR47623">
    <property type="entry name" value="OS09G0287300 PROTEIN"/>
    <property type="match status" value="1"/>
</dbReference>
<dbReference type="InterPro" id="IPR029033">
    <property type="entry name" value="His_PPase_superfam"/>
</dbReference>
<keyword evidence="2" id="KW-1185">Reference proteome</keyword>
<dbReference type="Proteomes" id="UP000637980">
    <property type="component" value="Unassembled WGS sequence"/>
</dbReference>
<accession>A0ABQ3EEJ4</accession>
<name>A0ABQ3EEJ4_9HYPH</name>
<reference evidence="2" key="1">
    <citation type="journal article" date="2019" name="Int. J. Syst. Evol. Microbiol.">
        <title>The Global Catalogue of Microorganisms (GCM) 10K type strain sequencing project: providing services to taxonomists for standard genome sequencing and annotation.</title>
        <authorList>
            <consortium name="The Broad Institute Genomics Platform"/>
            <consortium name="The Broad Institute Genome Sequencing Center for Infectious Disease"/>
            <person name="Wu L."/>
            <person name="Ma J."/>
        </authorList>
    </citation>
    <scope>NUCLEOTIDE SEQUENCE [LARGE SCALE GENOMIC DNA]</scope>
    <source>
        <strain evidence="2">KCTC 12861</strain>
    </source>
</reference>
<proteinExistence type="predicted"/>
<sequence>MLHLMLVRHAKSDWGDEGVHDHDRALNTSGWKAAAKLGAHIHEHHLHPKLILCSTALRTRQTLMEIMPYLRCDTRIQLLRDLYNSSEGDYIDAIRAYGGGFDTVLVIGHNTAIQDTALELAGKGNPEYIAQIQSKYPTGTLTAIDFEEHRWSEIERQKGTIVSYYQPRHLQAVSGS</sequence>
<dbReference type="CDD" id="cd07067">
    <property type="entry name" value="HP_PGM_like"/>
    <property type="match status" value="1"/>
</dbReference>
<dbReference type="PANTHER" id="PTHR47623:SF1">
    <property type="entry name" value="OS09G0287300 PROTEIN"/>
    <property type="match status" value="1"/>
</dbReference>
<protein>
    <submittedName>
        <fullName evidence="1">Phosphoglycerate mutase</fullName>
    </submittedName>
</protein>
<dbReference type="Pfam" id="PF00300">
    <property type="entry name" value="His_Phos_1"/>
    <property type="match status" value="1"/>
</dbReference>
<dbReference type="SUPFAM" id="SSF53254">
    <property type="entry name" value="Phosphoglycerate mutase-like"/>
    <property type="match status" value="1"/>
</dbReference>
<evidence type="ECO:0000313" key="1">
    <source>
        <dbReference type="EMBL" id="GHB32209.1"/>
    </source>
</evidence>
<gene>
    <name evidence="1" type="ORF">GCM10007094_21240</name>
</gene>
<evidence type="ECO:0000313" key="2">
    <source>
        <dbReference type="Proteomes" id="UP000637980"/>
    </source>
</evidence>
<dbReference type="RefSeq" id="WP_189436736.1">
    <property type="nucleotide sequence ID" value="NZ_BMXE01000003.1"/>
</dbReference>
<organism evidence="1 2">
    <name type="scientific">Pseudovibrio japonicus</name>
    <dbReference type="NCBI Taxonomy" id="366534"/>
    <lineage>
        <taxon>Bacteria</taxon>
        <taxon>Pseudomonadati</taxon>
        <taxon>Pseudomonadota</taxon>
        <taxon>Alphaproteobacteria</taxon>
        <taxon>Hyphomicrobiales</taxon>
        <taxon>Stappiaceae</taxon>
        <taxon>Pseudovibrio</taxon>
    </lineage>
</organism>